<dbReference type="HAMAP" id="MF_02205">
    <property type="entry name" value="DinG_proteobact"/>
    <property type="match status" value="1"/>
</dbReference>
<dbReference type="GO" id="GO:0051539">
    <property type="term" value="F:4 iron, 4 sulfur cluster binding"/>
    <property type="evidence" value="ECO:0007669"/>
    <property type="project" value="UniProtKB-UniRule"/>
</dbReference>
<keyword evidence="4 6" id="KW-0067">ATP-binding</keyword>
<proteinExistence type="inferred from homology"/>
<dbReference type="SMART" id="SM00491">
    <property type="entry name" value="HELICc2"/>
    <property type="match status" value="1"/>
</dbReference>
<dbReference type="EC" id="5.6.2.3" evidence="6"/>
<keyword evidence="1 6" id="KW-0004">4Fe-4S</keyword>
<dbReference type="Pfam" id="PF13307">
    <property type="entry name" value="Helicase_C_2"/>
    <property type="match status" value="1"/>
</dbReference>
<dbReference type="GO" id="GO:0033677">
    <property type="term" value="F:DNA/RNA helicase activity"/>
    <property type="evidence" value="ECO:0007669"/>
    <property type="project" value="TreeGrafter"/>
</dbReference>
<dbReference type="SUPFAM" id="SSF52540">
    <property type="entry name" value="P-loop containing nucleoside triphosphate hydrolases"/>
    <property type="match status" value="1"/>
</dbReference>
<evidence type="ECO:0000313" key="8">
    <source>
        <dbReference type="EMBL" id="TFH68447.1"/>
    </source>
</evidence>
<name>A0A4Y8UKW1_9GAMM</name>
<evidence type="ECO:0000256" key="3">
    <source>
        <dbReference type="ARBA" id="ARBA00022801"/>
    </source>
</evidence>
<dbReference type="EMBL" id="SPIA01000001">
    <property type="protein sequence ID" value="TFH68447.1"/>
    <property type="molecule type" value="Genomic_DNA"/>
</dbReference>
<dbReference type="GO" id="GO:0005524">
    <property type="term" value="F:ATP binding"/>
    <property type="evidence" value="ECO:0007669"/>
    <property type="project" value="UniProtKB-UniRule"/>
</dbReference>
<dbReference type="PANTHER" id="PTHR11472:SF59">
    <property type="entry name" value="ATP-DEPENDENT DNA HELICASE DING"/>
    <property type="match status" value="1"/>
</dbReference>
<gene>
    <name evidence="6 8" type="primary">dinG</name>
    <name evidence="8" type="ORF">E3W66_00340</name>
</gene>
<dbReference type="GO" id="GO:0003677">
    <property type="term" value="F:DNA binding"/>
    <property type="evidence" value="ECO:0007669"/>
    <property type="project" value="UniProtKB-UniRule"/>
</dbReference>
<feature type="binding site" evidence="6">
    <location>
        <position position="199"/>
    </location>
    <ligand>
        <name>[4Fe-4S] cluster</name>
        <dbReference type="ChEBI" id="CHEBI:49883"/>
    </ligand>
</feature>
<feature type="domain" description="Helicase ATP-binding" evidence="7">
    <location>
        <begin position="18"/>
        <end position="329"/>
    </location>
</feature>
<protein>
    <recommendedName>
        <fullName evidence="6">ATP-dependent DNA helicase DinG</fullName>
        <ecNumber evidence="6">5.6.2.3</ecNumber>
    </recommendedName>
    <alternativeName>
        <fullName evidence="6">DNA 5'-3' helicase DinG</fullName>
    </alternativeName>
</protein>
<comment type="similarity">
    <text evidence="6">Belongs to the helicase family. DinG subfamily. Type 1 sub-subfamily.</text>
</comment>
<evidence type="ECO:0000256" key="2">
    <source>
        <dbReference type="ARBA" id="ARBA00022741"/>
    </source>
</evidence>
<evidence type="ECO:0000256" key="6">
    <source>
        <dbReference type="HAMAP-Rule" id="MF_02205"/>
    </source>
</evidence>
<keyword evidence="3 6" id="KW-0378">Hydrolase</keyword>
<reference evidence="8 9" key="1">
    <citation type="submission" date="2019-03" db="EMBL/GenBank/DDBJ databases">
        <title>Draft genome of Gammaproteobacteria bacterium LSUCC0057, a member of the SAR92 clade.</title>
        <authorList>
            <person name="Lanclos V.C."/>
            <person name="Doiron C."/>
            <person name="Henson M.W."/>
            <person name="Thrash J.C."/>
        </authorList>
    </citation>
    <scope>NUCLEOTIDE SEQUENCE [LARGE SCALE GENOMIC DNA]</scope>
    <source>
        <strain evidence="8 9">LSUCC0057</strain>
    </source>
</reference>
<feature type="binding site" evidence="6">
    <location>
        <position position="204"/>
    </location>
    <ligand>
        <name>[4Fe-4S] cluster</name>
        <dbReference type="ChEBI" id="CHEBI:49883"/>
    </ligand>
</feature>
<comment type="cofactor">
    <cofactor evidence="6">
        <name>[4Fe-4S] cluster</name>
        <dbReference type="ChEBI" id="CHEBI:49883"/>
    </cofactor>
    <text evidence="6">Binds 1 [4Fe-4S] cluster.</text>
</comment>
<dbReference type="GO" id="GO:0009432">
    <property type="term" value="P:SOS response"/>
    <property type="evidence" value="ECO:0007669"/>
    <property type="project" value="TreeGrafter"/>
</dbReference>
<accession>A0A4Y8UKW1</accession>
<dbReference type="NCBIfam" id="NF008729">
    <property type="entry name" value="PRK11747.1"/>
    <property type="match status" value="1"/>
</dbReference>
<dbReference type="GO" id="GO:0016887">
    <property type="term" value="F:ATP hydrolysis activity"/>
    <property type="evidence" value="ECO:0007669"/>
    <property type="project" value="RHEA"/>
</dbReference>
<feature type="binding site" evidence="6">
    <location>
        <position position="124"/>
    </location>
    <ligand>
        <name>[4Fe-4S] cluster</name>
        <dbReference type="ChEBI" id="CHEBI:49883"/>
    </ligand>
</feature>
<keyword evidence="5 6" id="KW-0238">DNA-binding</keyword>
<evidence type="ECO:0000259" key="7">
    <source>
        <dbReference type="PROSITE" id="PS51193"/>
    </source>
</evidence>
<dbReference type="InterPro" id="IPR027417">
    <property type="entry name" value="P-loop_NTPase"/>
</dbReference>
<dbReference type="GO" id="GO:0043139">
    <property type="term" value="F:5'-3' DNA helicase activity"/>
    <property type="evidence" value="ECO:0007669"/>
    <property type="project" value="UniProtKB-UniRule"/>
</dbReference>
<dbReference type="PROSITE" id="PS51193">
    <property type="entry name" value="HELICASE_ATP_BIND_2"/>
    <property type="match status" value="1"/>
</dbReference>
<evidence type="ECO:0000256" key="4">
    <source>
        <dbReference type="ARBA" id="ARBA00022840"/>
    </source>
</evidence>
<comment type="function">
    <text evidence="6">DNA-dependent ATPase and 5'-3' DNA helicase. Unwinds D-loops, R-loops, forked DNA and G-quadruplex DNA.</text>
</comment>
<keyword evidence="6 8" id="KW-0347">Helicase</keyword>
<comment type="catalytic activity">
    <reaction evidence="6">
        <text>ATP + H2O = ADP + phosphate + H(+)</text>
        <dbReference type="Rhea" id="RHEA:13065"/>
        <dbReference type="ChEBI" id="CHEBI:15377"/>
        <dbReference type="ChEBI" id="CHEBI:15378"/>
        <dbReference type="ChEBI" id="CHEBI:30616"/>
        <dbReference type="ChEBI" id="CHEBI:43474"/>
        <dbReference type="ChEBI" id="CHEBI:456216"/>
        <dbReference type="EC" id="5.6.2.3"/>
    </reaction>
</comment>
<dbReference type="GO" id="GO:0006281">
    <property type="term" value="P:DNA repair"/>
    <property type="evidence" value="ECO:0007669"/>
    <property type="project" value="TreeGrafter"/>
</dbReference>
<dbReference type="InterPro" id="IPR045028">
    <property type="entry name" value="DinG/Rad3-like"/>
</dbReference>
<dbReference type="SMART" id="SM00487">
    <property type="entry name" value="DEXDc"/>
    <property type="match status" value="1"/>
</dbReference>
<organism evidence="8 9">
    <name type="scientific">Gammaproteobacteria bacterium LSUCC0057</name>
    <dbReference type="NCBI Taxonomy" id="2559237"/>
    <lineage>
        <taxon>Bacteria</taxon>
        <taxon>Pseudomonadati</taxon>
        <taxon>Pseudomonadota</taxon>
        <taxon>Gammaproteobacteria</taxon>
        <taxon>Cellvibrionales</taxon>
        <taxon>Porticoccaceae</taxon>
        <taxon>SAR92 clade</taxon>
    </lineage>
</organism>
<dbReference type="InterPro" id="IPR039000">
    <property type="entry name" value="DinG_proteobact"/>
</dbReference>
<dbReference type="FunFam" id="3.40.50.300:FF:000437">
    <property type="entry name" value="ATP-dependent DNA helicase DinG"/>
    <property type="match status" value="1"/>
</dbReference>
<dbReference type="InterPro" id="IPR006555">
    <property type="entry name" value="ATP-dep_Helicase_C"/>
</dbReference>
<dbReference type="PANTHER" id="PTHR11472">
    <property type="entry name" value="DNA REPAIR DEAD HELICASE RAD3/XP-D SUBFAMILY MEMBER"/>
    <property type="match status" value="1"/>
</dbReference>
<dbReference type="Gene3D" id="3.40.50.300">
    <property type="entry name" value="P-loop containing nucleotide triphosphate hydrolases"/>
    <property type="match status" value="2"/>
</dbReference>
<dbReference type="AlphaFoldDB" id="A0A4Y8UKW1"/>
<dbReference type="GO" id="GO:0046872">
    <property type="term" value="F:metal ion binding"/>
    <property type="evidence" value="ECO:0007669"/>
    <property type="project" value="UniProtKB-KW"/>
</dbReference>
<keyword evidence="6" id="KW-0408">Iron</keyword>
<keyword evidence="6" id="KW-0413">Isomerase</keyword>
<keyword evidence="6" id="KW-0411">Iron-sulfur</keyword>
<comment type="caution">
    <text evidence="8">The sequence shown here is derived from an EMBL/GenBank/DDBJ whole genome shotgun (WGS) entry which is preliminary data.</text>
</comment>
<dbReference type="OrthoDB" id="9805194at2"/>
<dbReference type="InterPro" id="IPR014013">
    <property type="entry name" value="Helic_SF1/SF2_ATP-bd_DinG/Rad3"/>
</dbReference>
<sequence>MSEHLADSVRREIQSGYSQFLASKGLQPRLGQKQMIAAIANTLSRTMPGSRLAAIEAGTGTGKTVGYLIAALPIAKAAGKTVVVATGTVALQEQLVERDLPDLLAACGWDYQFALVKGRGRYVCNLRLDQVADTVRDRDQGLALFEDEMSFNPDQKTMATYRELAAGLADGSWNGQRDSWPERLSEVEWRPLTIDRRQCAGRRCRFINECAFYTARNQLDEADCIIANHDLVMADLALGGGAILPPAEECIFIFDEGHRLGETTVRHFATECRVNATVSWLERLQKQCKGQAPLFEQAPSLVEQLSAIERAAGQILLLLAPLYPQLQRLVDSSERDDGRYRFANGDVGQTLREQSQQIALQLARWSGRLQVLVDALDEAQSEQHFPVPAADVELCYQQAGSWLSRSENLLALFNSLQRPVSSDKLPQAVWLAVEQSEGGNMDIAIHASPIEAAEILTSQLWNSCHGAIVTSATLRALGKFDELKRTTGISDDAHFLAVAGAFDYYNNATLSVPSDAVEGNKVGEHTDYLIEQLPHYFEPAAGSLVLFSSRRQMEEVFDALDREVQKKILIQGQYSAREMIRLHKERVDQGRESMLFGLASFAEGVDLPGDYCRHVVIVKLPFAVPDDPLLEALSEWVEGGGKNSFFTLSLPQASLRLIQACGRLLRSEGDSGQVTILDKRMVSKRYGRDLLEALPPFRRAL</sequence>
<evidence type="ECO:0000256" key="1">
    <source>
        <dbReference type="ARBA" id="ARBA00022485"/>
    </source>
</evidence>
<dbReference type="Proteomes" id="UP000298133">
    <property type="component" value="Unassembled WGS sequence"/>
</dbReference>
<keyword evidence="2 6" id="KW-0547">Nucleotide-binding</keyword>
<feature type="binding site" evidence="6">
    <location>
        <position position="210"/>
    </location>
    <ligand>
        <name>[4Fe-4S] cluster</name>
        <dbReference type="ChEBI" id="CHEBI:49883"/>
    </ligand>
</feature>
<keyword evidence="6" id="KW-0479">Metal-binding</keyword>
<evidence type="ECO:0000313" key="9">
    <source>
        <dbReference type="Proteomes" id="UP000298133"/>
    </source>
</evidence>
<dbReference type="InterPro" id="IPR014001">
    <property type="entry name" value="Helicase_ATP-bd"/>
</dbReference>
<keyword evidence="9" id="KW-1185">Reference proteome</keyword>
<evidence type="ECO:0000256" key="5">
    <source>
        <dbReference type="ARBA" id="ARBA00023125"/>
    </source>
</evidence>